<dbReference type="InterPro" id="IPR012338">
    <property type="entry name" value="Beta-lactam/transpept-like"/>
</dbReference>
<dbReference type="SUPFAM" id="SSF54184">
    <property type="entry name" value="Penicillin-binding protein 2x (pbp-2x), c-terminal domain"/>
    <property type="match status" value="2"/>
</dbReference>
<dbReference type="SUPFAM" id="SSF56601">
    <property type="entry name" value="beta-lactamase/transpeptidase-like"/>
    <property type="match status" value="1"/>
</dbReference>
<keyword evidence="8" id="KW-1185">Reference proteome</keyword>
<dbReference type="RefSeq" id="WP_377772199.1">
    <property type="nucleotide sequence ID" value="NZ_JBHUHO010000030.1"/>
</dbReference>
<name>A0ABW4YKL7_9BACL</name>
<dbReference type="Pfam" id="PF03717">
    <property type="entry name" value="PBP_dimer"/>
    <property type="match status" value="1"/>
</dbReference>
<dbReference type="InterPro" id="IPR001460">
    <property type="entry name" value="PCN-bd_Tpept"/>
</dbReference>
<keyword evidence="5" id="KW-1133">Transmembrane helix</keyword>
<dbReference type="Gene3D" id="3.90.1310.10">
    <property type="entry name" value="Penicillin-binding protein 2a (Domain 2)"/>
    <property type="match status" value="1"/>
</dbReference>
<comment type="similarity">
    <text evidence="2">Belongs to the transpeptidase family.</text>
</comment>
<dbReference type="PROSITE" id="PS51178">
    <property type="entry name" value="PASTA"/>
    <property type="match status" value="1"/>
</dbReference>
<dbReference type="InterPro" id="IPR005543">
    <property type="entry name" value="PASTA_dom"/>
</dbReference>
<dbReference type="CDD" id="cd06576">
    <property type="entry name" value="PASTA_Pbp2x-like_1"/>
    <property type="match status" value="1"/>
</dbReference>
<dbReference type="PANTHER" id="PTHR30627">
    <property type="entry name" value="PEPTIDOGLYCAN D,D-TRANSPEPTIDASE"/>
    <property type="match status" value="1"/>
</dbReference>
<dbReference type="SUPFAM" id="SSF56519">
    <property type="entry name" value="Penicillin binding protein dimerisation domain"/>
    <property type="match status" value="1"/>
</dbReference>
<evidence type="ECO:0000256" key="2">
    <source>
        <dbReference type="ARBA" id="ARBA00007171"/>
    </source>
</evidence>
<proteinExistence type="inferred from homology"/>
<dbReference type="InterPro" id="IPR036138">
    <property type="entry name" value="PBP_dimer_sf"/>
</dbReference>
<dbReference type="PANTHER" id="PTHR30627:SF1">
    <property type="entry name" value="PEPTIDOGLYCAN D,D-TRANSPEPTIDASE FTSI"/>
    <property type="match status" value="1"/>
</dbReference>
<feature type="region of interest" description="Disordered" evidence="4">
    <location>
        <begin position="724"/>
        <end position="771"/>
    </location>
</feature>
<keyword evidence="5" id="KW-0812">Transmembrane</keyword>
<dbReference type="InterPro" id="IPR050515">
    <property type="entry name" value="Beta-lactam/transpept"/>
</dbReference>
<reference evidence="8" key="1">
    <citation type="journal article" date="2019" name="Int. J. Syst. Evol. Microbiol.">
        <title>The Global Catalogue of Microorganisms (GCM) 10K type strain sequencing project: providing services to taxonomists for standard genome sequencing and annotation.</title>
        <authorList>
            <consortium name="The Broad Institute Genomics Platform"/>
            <consortium name="The Broad Institute Genome Sequencing Center for Infectious Disease"/>
            <person name="Wu L."/>
            <person name="Ma J."/>
        </authorList>
    </citation>
    <scope>NUCLEOTIDE SEQUENCE [LARGE SCALE GENOMIC DNA]</scope>
    <source>
        <strain evidence="8">GH52</strain>
    </source>
</reference>
<protein>
    <submittedName>
        <fullName evidence="7">Penicillin-binding transpeptidase domain-containing protein</fullName>
    </submittedName>
</protein>
<dbReference type="EMBL" id="JBHUHO010000030">
    <property type="protein sequence ID" value="MFD2116228.1"/>
    <property type="molecule type" value="Genomic_DNA"/>
</dbReference>
<gene>
    <name evidence="7" type="ORF">ACFSJH_10890</name>
</gene>
<organism evidence="7 8">
    <name type="scientific">Paenibacillus yanchengensis</name>
    <dbReference type="NCBI Taxonomy" id="2035833"/>
    <lineage>
        <taxon>Bacteria</taxon>
        <taxon>Bacillati</taxon>
        <taxon>Bacillota</taxon>
        <taxon>Bacilli</taxon>
        <taxon>Bacillales</taxon>
        <taxon>Paenibacillaceae</taxon>
        <taxon>Paenibacillus</taxon>
    </lineage>
</organism>
<dbReference type="Gene3D" id="3.40.710.10">
    <property type="entry name" value="DD-peptidase/beta-lactamase superfamily"/>
    <property type="match status" value="1"/>
</dbReference>
<accession>A0ABW4YKL7</accession>
<dbReference type="InterPro" id="IPR005311">
    <property type="entry name" value="PBP_dimer"/>
</dbReference>
<dbReference type="Pfam" id="PF00905">
    <property type="entry name" value="Transpeptidase"/>
    <property type="match status" value="1"/>
</dbReference>
<comment type="subcellular location">
    <subcellularLocation>
        <location evidence="1">Membrane</location>
    </subcellularLocation>
</comment>
<dbReference type="SMART" id="SM00740">
    <property type="entry name" value="PASTA"/>
    <property type="match status" value="1"/>
</dbReference>
<feature type="domain" description="PASTA" evidence="6">
    <location>
        <begin position="603"/>
        <end position="663"/>
    </location>
</feature>
<evidence type="ECO:0000256" key="1">
    <source>
        <dbReference type="ARBA" id="ARBA00004370"/>
    </source>
</evidence>
<keyword evidence="3 5" id="KW-0472">Membrane</keyword>
<comment type="caution">
    <text evidence="7">The sequence shown here is derived from an EMBL/GenBank/DDBJ whole genome shotgun (WGS) entry which is preliminary data.</text>
</comment>
<evidence type="ECO:0000256" key="3">
    <source>
        <dbReference type="ARBA" id="ARBA00023136"/>
    </source>
</evidence>
<evidence type="ECO:0000256" key="4">
    <source>
        <dbReference type="SAM" id="MobiDB-lite"/>
    </source>
</evidence>
<sequence>MLRKIRLRTLLFGGLFTLLFVILIGRIFYVQIVNGDQWHDMAKNIWSTAEVLPAKRGEITDRDGNILAMDTIAYNVMLNPKMINESEIVDDVTEGLAEILETSKSNILEQLTAKRENGNYYVQRELRKDGWQIDKEKADKIKEFSAELNQKVRDKKKNGLLVQENVGSGIYLEETLKRYYPKRKRASHILGYMTLDRDTKTGLEYYFDEQLTGEDGYIHYLKDGMRVQLSQGEVDYKSAKDGDRIMLTIDNDIQNYAEEALKEVVKKHDPKSATAIVLDPKTMEILAMANTPDFDPNEYWEGESYNHAVRSLYEPGSTFKIMTLAAAVEEGQFDPEETYMSGRINVPGGTISEHNKVGWGQITFLEGVKYSSNVAFVKMGYERLGKEKLKEYYANFGFGQKTGIDLGGELPGTIDFHWPRDVASATFGQGVVQVTPLQQAVAVAAVANGGKLYKPQIIKEITDMETNTTTVREPEFVRQVVSEKTSKLVNEYLEQVVSDQQRGTGRHAYIEGFRVAGKTGTAQKAAAGKSGYSENKFVVSFIGYAPVEDPQIVVYVVVDEPSGALAGGGSVAAPAFKEIMLNSLRKMGVQPNYDTGTDQAGKKEASVIIPDVTKKKVAHAREQVKGLGMNFEIIGTGTSVVKQVPAAKTVAHPTQKVYLITEQEENLGIPDLTGASLRDALEISSIVGVKLVVQGEGYIVSQQEIVENNVRQLKIVLAPPAGSEAAEYYVDPTDEVPESEEDSEAGEEEQVAEEEEAIEESPTEESSAPAN</sequence>
<evidence type="ECO:0000313" key="7">
    <source>
        <dbReference type="EMBL" id="MFD2116228.1"/>
    </source>
</evidence>
<feature type="compositionally biased region" description="Acidic residues" evidence="4">
    <location>
        <begin position="732"/>
        <end position="763"/>
    </location>
</feature>
<feature type="transmembrane region" description="Helical" evidence="5">
    <location>
        <begin position="7"/>
        <end position="29"/>
    </location>
</feature>
<dbReference type="Pfam" id="PF03793">
    <property type="entry name" value="PASTA"/>
    <property type="match status" value="1"/>
</dbReference>
<dbReference type="Proteomes" id="UP001597362">
    <property type="component" value="Unassembled WGS sequence"/>
</dbReference>
<evidence type="ECO:0000259" key="6">
    <source>
        <dbReference type="PROSITE" id="PS51178"/>
    </source>
</evidence>
<evidence type="ECO:0000313" key="8">
    <source>
        <dbReference type="Proteomes" id="UP001597362"/>
    </source>
</evidence>
<evidence type="ECO:0000256" key="5">
    <source>
        <dbReference type="SAM" id="Phobius"/>
    </source>
</evidence>